<name>A0ABR8LUG5_9FLAO</name>
<evidence type="ECO:0000256" key="1">
    <source>
        <dbReference type="SAM" id="SignalP"/>
    </source>
</evidence>
<keyword evidence="1" id="KW-0732">Signal</keyword>
<dbReference type="Proteomes" id="UP000627521">
    <property type="component" value="Unassembled WGS sequence"/>
</dbReference>
<protein>
    <recommendedName>
        <fullName evidence="4">DUF4493 domain-containing protein</fullName>
    </recommendedName>
</protein>
<evidence type="ECO:0000313" key="3">
    <source>
        <dbReference type="Proteomes" id="UP000627521"/>
    </source>
</evidence>
<dbReference type="PROSITE" id="PS51257">
    <property type="entry name" value="PROKAR_LIPOPROTEIN"/>
    <property type="match status" value="1"/>
</dbReference>
<feature type="signal peptide" evidence="1">
    <location>
        <begin position="1"/>
        <end position="24"/>
    </location>
</feature>
<organism evidence="2 3">
    <name type="scientific">Olleya marilimosa</name>
    <dbReference type="NCBI Taxonomy" id="272164"/>
    <lineage>
        <taxon>Bacteria</taxon>
        <taxon>Pseudomonadati</taxon>
        <taxon>Bacteroidota</taxon>
        <taxon>Flavobacteriia</taxon>
        <taxon>Flavobacteriales</taxon>
        <taxon>Flavobacteriaceae</taxon>
    </lineage>
</organism>
<reference evidence="2 3" key="1">
    <citation type="submission" date="2020-09" db="EMBL/GenBank/DDBJ databases">
        <title>Bacillus nautilus sp. nov., Chryseoglobus crepusculi sp. nov, and Psychrobacter noctis sp. nov., isolated from deep-sea sponges from the equatorial Atlantic.</title>
        <authorList>
            <person name="Stennett H.L."/>
            <person name="Williams S.E."/>
        </authorList>
    </citation>
    <scope>NUCLEOTIDE SEQUENCE [LARGE SCALE GENOMIC DNA]</scope>
    <source>
        <strain evidence="2 3">28M-24</strain>
    </source>
</reference>
<proteinExistence type="predicted"/>
<evidence type="ECO:0008006" key="4">
    <source>
        <dbReference type="Google" id="ProtNLM"/>
    </source>
</evidence>
<gene>
    <name evidence="2" type="ORF">IEG06_07210</name>
</gene>
<dbReference type="EMBL" id="JACXXH010000003">
    <property type="protein sequence ID" value="MBD3863236.1"/>
    <property type="molecule type" value="Genomic_DNA"/>
</dbReference>
<feature type="chain" id="PRO_5046736490" description="DUF4493 domain-containing protein" evidence="1">
    <location>
        <begin position="25"/>
        <end position="253"/>
    </location>
</feature>
<comment type="caution">
    <text evidence="2">The sequence shown here is derived from an EMBL/GenBank/DDBJ whole genome shotgun (WGS) entry which is preliminary data.</text>
</comment>
<dbReference type="RefSeq" id="WP_191101211.1">
    <property type="nucleotide sequence ID" value="NZ_JACXXH010000003.1"/>
</dbReference>
<evidence type="ECO:0000313" key="2">
    <source>
        <dbReference type="EMBL" id="MBD3863236.1"/>
    </source>
</evidence>
<accession>A0ABR8LUG5</accession>
<sequence>MKLKLQITLLTVLAVFMSCSEDSATDEFNAANQNASVKLITNLSVVSAQDASENQSVTINYNGNNQVANITDGVETSILVYDNDNLTNVTGEGETLNVEELYQSPYDAFETGEVLQYDSNMNPVSIRFLEEEFDFVTNTMSVVEYFAEIEYDATPNPFFYTLEAAGIIDVLDNVDLNFSMDVQAPEIVQARLLLPTNNIKKITYKDEDLTPIYQIVANYVYDAQNYPSTGTVTSTDLEDDSVSVYTTTFTYME</sequence>
<keyword evidence="3" id="KW-1185">Reference proteome</keyword>